<dbReference type="KEGG" id="sdn:Sden_3693"/>
<sequence>MSTSFIFVLTFTLLALVLLGFTIVVNNLNAKDIVFSFTALCAAFLMFALNTALSLNDEIKEEIIPIELSLHNMVADIHSLSYQKSSFFVVHRKEISKEVNLNKYFKIGALNNKNMEDENFFSFSIESREQLDGAIKDISKFLYIGIIGEMLSKNPDWEIVRNMKTFRRSESYSFNTSVEYAGQNTFVTKNELDKILGLTSFKFNENRSITEGLTLPPDTKIKVKENILFIDNPFVELQFSTDINHNVSHFPPENTMNVMDGNFSSNFSNTSYMSVNLMIRIHFKKERFGSREMVNYKKWVEHITKGFKTAFEFKSLK</sequence>
<dbReference type="EMBL" id="CP000302">
    <property type="protein sequence ID" value="ABE56966.1"/>
    <property type="molecule type" value="Genomic_DNA"/>
</dbReference>
<accession>Q12HW0</accession>
<gene>
    <name evidence="2" type="ordered locus">Sden_3693</name>
</gene>
<protein>
    <submittedName>
        <fullName evidence="2">Uncharacterized protein</fullName>
    </submittedName>
</protein>
<dbReference type="OrthoDB" id="7055392at2"/>
<keyword evidence="1" id="KW-1133">Transmembrane helix</keyword>
<feature type="transmembrane region" description="Helical" evidence="1">
    <location>
        <begin position="33"/>
        <end position="53"/>
    </location>
</feature>
<reference evidence="2 3" key="1">
    <citation type="submission" date="2006-03" db="EMBL/GenBank/DDBJ databases">
        <title>Complete sequence of Shewanella denitrificans OS217.</title>
        <authorList>
            <consortium name="US DOE Joint Genome Institute"/>
            <person name="Copeland A."/>
            <person name="Lucas S."/>
            <person name="Lapidus A."/>
            <person name="Barry K."/>
            <person name="Detter J.C."/>
            <person name="Glavina del Rio T."/>
            <person name="Hammon N."/>
            <person name="Israni S."/>
            <person name="Dalin E."/>
            <person name="Tice H."/>
            <person name="Pitluck S."/>
            <person name="Brettin T."/>
            <person name="Bruce D."/>
            <person name="Han C."/>
            <person name="Tapia R."/>
            <person name="Gilna P."/>
            <person name="Kiss H."/>
            <person name="Schmutz J."/>
            <person name="Larimer F."/>
            <person name="Land M."/>
            <person name="Hauser L."/>
            <person name="Kyrpides N."/>
            <person name="Lykidis A."/>
            <person name="Richardson P."/>
        </authorList>
    </citation>
    <scope>NUCLEOTIDE SEQUENCE [LARGE SCALE GENOMIC DNA]</scope>
    <source>
        <strain evidence="3">OS217 / ATCC BAA-1090 / DSM 15013</strain>
    </source>
</reference>
<evidence type="ECO:0000313" key="2">
    <source>
        <dbReference type="EMBL" id="ABE56966.1"/>
    </source>
</evidence>
<keyword evidence="1" id="KW-0472">Membrane</keyword>
<dbReference type="AlphaFoldDB" id="Q12HW0"/>
<feature type="transmembrane region" description="Helical" evidence="1">
    <location>
        <begin position="6"/>
        <end position="26"/>
    </location>
</feature>
<evidence type="ECO:0000313" key="3">
    <source>
        <dbReference type="Proteomes" id="UP000001982"/>
    </source>
</evidence>
<name>Q12HW0_SHEDO</name>
<dbReference type="RefSeq" id="WP_011498104.1">
    <property type="nucleotide sequence ID" value="NC_007954.1"/>
</dbReference>
<keyword evidence="1" id="KW-0812">Transmembrane</keyword>
<evidence type="ECO:0000256" key="1">
    <source>
        <dbReference type="SAM" id="Phobius"/>
    </source>
</evidence>
<organism evidence="2 3">
    <name type="scientific">Shewanella denitrificans (strain OS217 / ATCC BAA-1090 / DSM 15013)</name>
    <dbReference type="NCBI Taxonomy" id="318161"/>
    <lineage>
        <taxon>Bacteria</taxon>
        <taxon>Pseudomonadati</taxon>
        <taxon>Pseudomonadota</taxon>
        <taxon>Gammaproteobacteria</taxon>
        <taxon>Alteromonadales</taxon>
        <taxon>Shewanellaceae</taxon>
        <taxon>Shewanella</taxon>
    </lineage>
</organism>
<proteinExistence type="predicted"/>
<dbReference type="Proteomes" id="UP000001982">
    <property type="component" value="Chromosome"/>
</dbReference>
<dbReference type="eggNOG" id="ENOG5033R0D">
    <property type="taxonomic scope" value="Bacteria"/>
</dbReference>
<dbReference type="HOGENOM" id="CLU_876871_0_0_6"/>
<keyword evidence="3" id="KW-1185">Reference proteome</keyword>